<evidence type="ECO:0000313" key="2">
    <source>
        <dbReference type="Proteomes" id="UP000194457"/>
    </source>
</evidence>
<name>A0A240UNM3_9GAMM</name>
<sequence>MTDLLMSGLSALADPSLLLLIVITTLAGTIIGVLPGLSGTTGAALALPFTLTMDPVSAVVVLATIYGSSTFAGCITAILINTPGTSASATTCLDGYPLAKKGEAGRAIGIATLSSCFGGVVSVIFLLFAAPMLAGIAYEFGPPEYFALAIFGLSMLATIGGGSAAKNLIAGAFGVLLSTVGVHMMTGTERYTFGSSALYDGIGFVPVMIGLFGIAEFLRQSTELGLKREVLGMKAARLPTWADIRQIRNTVLRATGIGTFIGVLPAEGATIASMISYNEARRTSKNQDTFGKGAIEGIAASEAANNSAVGGSLVPTLALGIPGSPTAAIILAGLLAQGVQPGPTLFNEQSNLLSALFAALLVGNLLFLVIGLGGARFYARITQIPVPVLWPLVFLFSVIGAYAIRQSVFDVYVAIAFGAIGFLMQRYGFSVVSLAIGLVLGVMVEQRLGQSVAMYNGNWLLMFTRPIALVFFALTLLSLFGPMVARWRQKRRGAHAGVERPARS</sequence>
<evidence type="ECO:0000313" key="1">
    <source>
        <dbReference type="EMBL" id="ART63078.1"/>
    </source>
</evidence>
<keyword evidence="2" id="KW-1185">Reference proteome</keyword>
<dbReference type="KEGG" id="kma:B9H00_08440"/>
<dbReference type="EMBL" id="CP021358">
    <property type="protein sequence ID" value="ART63078.1"/>
    <property type="molecule type" value="Genomic_DNA"/>
</dbReference>
<dbReference type="AlphaFoldDB" id="A0A240UNM3"/>
<accession>A0A240UNM3</accession>
<protein>
    <submittedName>
        <fullName evidence="1">C4-dicarboxylate ABC transporter permease</fullName>
    </submittedName>
</protein>
<dbReference type="PANTHER" id="PTHR35342">
    <property type="entry name" value="TRICARBOXYLIC TRANSPORT PROTEIN"/>
    <property type="match status" value="1"/>
</dbReference>
<reference evidence="1 2" key="1">
    <citation type="submission" date="2017-05" db="EMBL/GenBank/DDBJ databases">
        <authorList>
            <person name="Song R."/>
            <person name="Chenine A.L."/>
            <person name="Ruprecht R.M."/>
        </authorList>
    </citation>
    <scope>NUCLEOTIDE SEQUENCE [LARGE SCALE GENOMIC DNA]</scope>
    <source>
        <strain evidence="1">SW32</strain>
    </source>
</reference>
<dbReference type="Pfam" id="PF01970">
    <property type="entry name" value="TctA"/>
    <property type="match status" value="1"/>
</dbReference>
<proteinExistence type="predicted"/>
<dbReference type="OrthoDB" id="9781349at2"/>
<gene>
    <name evidence="1" type="ORF">B9H00_08440</name>
</gene>
<organism evidence="1 2">
    <name type="scientific">Kushneria marisflavi</name>
    <dbReference type="NCBI Taxonomy" id="157779"/>
    <lineage>
        <taxon>Bacteria</taxon>
        <taxon>Pseudomonadati</taxon>
        <taxon>Pseudomonadota</taxon>
        <taxon>Gammaproteobacteria</taxon>
        <taxon>Oceanospirillales</taxon>
        <taxon>Halomonadaceae</taxon>
        <taxon>Kushneria</taxon>
    </lineage>
</organism>
<dbReference type="InterPro" id="IPR002823">
    <property type="entry name" value="DUF112_TM"/>
</dbReference>
<dbReference type="PANTHER" id="PTHR35342:SF5">
    <property type="entry name" value="TRICARBOXYLIC TRANSPORT PROTEIN"/>
    <property type="match status" value="1"/>
</dbReference>
<dbReference type="Proteomes" id="UP000194457">
    <property type="component" value="Chromosome"/>
</dbReference>
<dbReference type="RefSeq" id="WP_086900289.1">
    <property type="nucleotide sequence ID" value="NZ_CP021358.1"/>
</dbReference>